<evidence type="ECO:0000256" key="2">
    <source>
        <dbReference type="ARBA" id="ARBA00023163"/>
    </source>
</evidence>
<dbReference type="InterPro" id="IPR009057">
    <property type="entry name" value="Homeodomain-like_sf"/>
</dbReference>
<accession>A0ABT5K912</accession>
<evidence type="ECO:0000313" key="5">
    <source>
        <dbReference type="Proteomes" id="UP001221189"/>
    </source>
</evidence>
<dbReference type="InterPro" id="IPR018060">
    <property type="entry name" value="HTH_AraC"/>
</dbReference>
<dbReference type="SUPFAM" id="SSF46689">
    <property type="entry name" value="Homeodomain-like"/>
    <property type="match status" value="2"/>
</dbReference>
<dbReference type="Gene3D" id="3.40.50.880">
    <property type="match status" value="1"/>
</dbReference>
<organism evidence="4 5">
    <name type="scientific">Roseateles albus</name>
    <dbReference type="NCBI Taxonomy" id="2987525"/>
    <lineage>
        <taxon>Bacteria</taxon>
        <taxon>Pseudomonadati</taxon>
        <taxon>Pseudomonadota</taxon>
        <taxon>Betaproteobacteria</taxon>
        <taxon>Burkholderiales</taxon>
        <taxon>Sphaerotilaceae</taxon>
        <taxon>Roseateles</taxon>
    </lineage>
</organism>
<dbReference type="CDD" id="cd03137">
    <property type="entry name" value="GATase1_AraC_1"/>
    <property type="match status" value="1"/>
</dbReference>
<sequence>MTAKTAKTAKPLAPAEARRTIVVVAYEGCQSLDVTGPWEVFSKANGFCQTAGRALPYRLLLASPEGGPVTSNSGLQLGPTTALSALRGEIDTVLVVGGNDAVLEQPGSVPRLIPWLQRRAPQVRRMGSVCTGAFALAAAGLFDGRRATTHWQYCERLKQMFPAVLMEPDAIYVADPPIYSSAGITAAIDLSLALVEADLGQALALQVARNLVLYLRRPGGQSQYSAGLQAQTQASSRSGSGGKAGQRLGELLNWMAEHPAVDLSIAALALRVHMSERHFARLFLSETGQTPARFVEALRLDRAKSHLEQTSWPLARVAQRAGFGSVDSLQRSLKRHNGITPEEYRGRFSGVGGGG</sequence>
<reference evidence="4 5" key="1">
    <citation type="submission" date="2022-10" db="EMBL/GenBank/DDBJ databases">
        <title>Paucibacter sp. hw1 Genome sequencing.</title>
        <authorList>
            <person name="Park S."/>
        </authorList>
    </citation>
    <scope>NUCLEOTIDE SEQUENCE [LARGE SCALE GENOMIC DNA]</scope>
    <source>
        <strain evidence="5">hw1</strain>
    </source>
</reference>
<keyword evidence="2" id="KW-0804">Transcription</keyword>
<dbReference type="Gene3D" id="1.10.10.60">
    <property type="entry name" value="Homeodomain-like"/>
    <property type="match status" value="1"/>
</dbReference>
<dbReference type="SUPFAM" id="SSF52317">
    <property type="entry name" value="Class I glutamine amidotransferase-like"/>
    <property type="match status" value="1"/>
</dbReference>
<comment type="caution">
    <text evidence="4">The sequence shown here is derived from an EMBL/GenBank/DDBJ whole genome shotgun (WGS) entry which is preliminary data.</text>
</comment>
<gene>
    <name evidence="4" type="ORF">PRZ03_00010</name>
</gene>
<dbReference type="InterPro" id="IPR002818">
    <property type="entry name" value="DJ-1/PfpI"/>
</dbReference>
<dbReference type="Pfam" id="PF12833">
    <property type="entry name" value="HTH_18"/>
    <property type="match status" value="1"/>
</dbReference>
<dbReference type="PANTHER" id="PTHR43130">
    <property type="entry name" value="ARAC-FAMILY TRANSCRIPTIONAL REGULATOR"/>
    <property type="match status" value="1"/>
</dbReference>
<dbReference type="InterPro" id="IPR052158">
    <property type="entry name" value="INH-QAR"/>
</dbReference>
<keyword evidence="1" id="KW-0805">Transcription regulation</keyword>
<protein>
    <submittedName>
        <fullName evidence="4">GlxA family transcriptional regulator</fullName>
    </submittedName>
</protein>
<dbReference type="InterPro" id="IPR029062">
    <property type="entry name" value="Class_I_gatase-like"/>
</dbReference>
<dbReference type="EMBL" id="JAQQXT010000001">
    <property type="protein sequence ID" value="MDC8769934.1"/>
    <property type="molecule type" value="Genomic_DNA"/>
</dbReference>
<proteinExistence type="predicted"/>
<dbReference type="PANTHER" id="PTHR43130:SF3">
    <property type="entry name" value="HTH-TYPE TRANSCRIPTIONAL REGULATOR RV1931C"/>
    <property type="match status" value="1"/>
</dbReference>
<evidence type="ECO:0000313" key="4">
    <source>
        <dbReference type="EMBL" id="MDC8769934.1"/>
    </source>
</evidence>
<dbReference type="SMART" id="SM00342">
    <property type="entry name" value="HTH_ARAC"/>
    <property type="match status" value="1"/>
</dbReference>
<evidence type="ECO:0000259" key="3">
    <source>
        <dbReference type="PROSITE" id="PS01124"/>
    </source>
</evidence>
<name>A0ABT5K912_9BURK</name>
<keyword evidence="5" id="KW-1185">Reference proteome</keyword>
<dbReference type="Proteomes" id="UP001221189">
    <property type="component" value="Unassembled WGS sequence"/>
</dbReference>
<evidence type="ECO:0000256" key="1">
    <source>
        <dbReference type="ARBA" id="ARBA00023015"/>
    </source>
</evidence>
<dbReference type="PROSITE" id="PS01124">
    <property type="entry name" value="HTH_ARAC_FAMILY_2"/>
    <property type="match status" value="1"/>
</dbReference>
<dbReference type="RefSeq" id="WP_273598448.1">
    <property type="nucleotide sequence ID" value="NZ_JAQQXT010000001.1"/>
</dbReference>
<feature type="domain" description="HTH araC/xylS-type" evidence="3">
    <location>
        <begin position="249"/>
        <end position="347"/>
    </location>
</feature>
<dbReference type="Pfam" id="PF01965">
    <property type="entry name" value="DJ-1_PfpI"/>
    <property type="match status" value="1"/>
</dbReference>